<dbReference type="AlphaFoldDB" id="A0A096AJH7"/>
<evidence type="ECO:0000313" key="2">
    <source>
        <dbReference type="Proteomes" id="UP000029578"/>
    </source>
</evidence>
<dbReference type="EMBL" id="JRNS01000385">
    <property type="protein sequence ID" value="KGF47010.1"/>
    <property type="molecule type" value="Genomic_DNA"/>
</dbReference>
<dbReference type="RefSeq" id="WP_008449190.1">
    <property type="nucleotide sequence ID" value="NZ_JRNS01000385.1"/>
</dbReference>
<comment type="caution">
    <text evidence="1">The sequence shown here is derived from an EMBL/GenBank/DDBJ whole genome shotgun (WGS) entry which is preliminary data.</text>
</comment>
<dbReference type="Proteomes" id="UP000029578">
    <property type="component" value="Unassembled WGS sequence"/>
</dbReference>
<reference evidence="1 2" key="1">
    <citation type="submission" date="2014-07" db="EMBL/GenBank/DDBJ databases">
        <authorList>
            <person name="McCorrison J."/>
            <person name="Sanka R."/>
            <person name="Torralba M."/>
            <person name="Gillis M."/>
            <person name="Haft D.H."/>
            <person name="Methe B."/>
            <person name="Sutton G."/>
            <person name="Nelson K.E."/>
        </authorList>
    </citation>
    <scope>NUCLEOTIDE SEQUENCE [LARGE SCALE GENOMIC DNA]</scope>
    <source>
        <strain evidence="1 2">DNF00666</strain>
    </source>
</reference>
<proteinExistence type="predicted"/>
<dbReference type="GO" id="GO:0016740">
    <property type="term" value="F:transferase activity"/>
    <property type="evidence" value="ECO:0007669"/>
    <property type="project" value="UniProtKB-KW"/>
</dbReference>
<dbReference type="InterPro" id="IPR014942">
    <property type="entry name" value="AbiEii"/>
</dbReference>
<evidence type="ECO:0000313" key="1">
    <source>
        <dbReference type="EMBL" id="KGF47010.1"/>
    </source>
</evidence>
<keyword evidence="1" id="KW-0808">Transferase</keyword>
<dbReference type="Pfam" id="PF08843">
    <property type="entry name" value="AbiEii"/>
    <property type="match status" value="1"/>
</dbReference>
<sequence length="334" mass="38291">MEHTIAKQLHLEKENFRDLLHAASEDLTIPIQLVEKDYYISSILRALSESSYTEQIVFKGGTSLSKAYQLINRFSEDVDFAVISEHMSGNQVKMLLSHLMKEVTANLKEDLDFSDISKGSKYRKQAFLYDTQVGLDELSNPVPARIIVEISAFANPFPHEIRIIEPFVTTFLRKKGMSSFIEQYNLTPFELNVLSLRQTLCEKVVSLIRFSMSDTPLASLTSKVRHFYDLDALLSIEQLQNYISSDAFVSDLTTLIKHDQQAFDEPRGWKLLDNLNQSPLIKDFENIWSSLTPKYIENLSKIAYRKIPSPDNIKSSFTKVLHSIENIDLGRQEN</sequence>
<protein>
    <submittedName>
        <fullName evidence="1">Nucleotidyltransferase</fullName>
    </submittedName>
</protein>
<gene>
    <name evidence="1" type="ORF">HMPREF0661_07640</name>
</gene>
<accession>A0A096AJH7</accession>
<name>A0A096AJH7_9BACT</name>
<dbReference type="Gene3D" id="3.10.450.620">
    <property type="entry name" value="JHP933, nucleotidyltransferase-like core domain"/>
    <property type="match status" value="1"/>
</dbReference>
<organism evidence="1 2">
    <name type="scientific">Prevotella melaninogenica DNF00666</name>
    <dbReference type="NCBI Taxonomy" id="1401073"/>
    <lineage>
        <taxon>Bacteria</taxon>
        <taxon>Pseudomonadati</taxon>
        <taxon>Bacteroidota</taxon>
        <taxon>Bacteroidia</taxon>
        <taxon>Bacteroidales</taxon>
        <taxon>Prevotellaceae</taxon>
        <taxon>Prevotella</taxon>
    </lineage>
</organism>